<accession>A0A383W7I0</accession>
<evidence type="ECO:0000313" key="3">
    <source>
        <dbReference type="Proteomes" id="UP000256970"/>
    </source>
</evidence>
<dbReference type="Proteomes" id="UP000256970">
    <property type="component" value="Unassembled WGS sequence"/>
</dbReference>
<name>A0A383W7I0_TETOB</name>
<feature type="region of interest" description="Disordered" evidence="1">
    <location>
        <begin position="18"/>
        <end position="63"/>
    </location>
</feature>
<protein>
    <submittedName>
        <fullName evidence="2">Uncharacterized protein</fullName>
    </submittedName>
</protein>
<reference evidence="2 3" key="1">
    <citation type="submission" date="2016-10" db="EMBL/GenBank/DDBJ databases">
        <authorList>
            <person name="Cai Z."/>
        </authorList>
    </citation>
    <scope>NUCLEOTIDE SEQUENCE [LARGE SCALE GENOMIC DNA]</scope>
</reference>
<gene>
    <name evidence="2" type="ORF">BQ4739_LOCUS13863</name>
</gene>
<organism evidence="2 3">
    <name type="scientific">Tetradesmus obliquus</name>
    <name type="common">Green alga</name>
    <name type="synonym">Acutodesmus obliquus</name>
    <dbReference type="NCBI Taxonomy" id="3088"/>
    <lineage>
        <taxon>Eukaryota</taxon>
        <taxon>Viridiplantae</taxon>
        <taxon>Chlorophyta</taxon>
        <taxon>core chlorophytes</taxon>
        <taxon>Chlorophyceae</taxon>
        <taxon>CS clade</taxon>
        <taxon>Sphaeropleales</taxon>
        <taxon>Scenedesmaceae</taxon>
        <taxon>Tetradesmus</taxon>
    </lineage>
</organism>
<feature type="compositionally biased region" description="Low complexity" evidence="1">
    <location>
        <begin position="18"/>
        <end position="51"/>
    </location>
</feature>
<dbReference type="EMBL" id="FNXT01001194">
    <property type="protein sequence ID" value="SZX73605.1"/>
    <property type="molecule type" value="Genomic_DNA"/>
</dbReference>
<proteinExistence type="predicted"/>
<dbReference type="AlphaFoldDB" id="A0A383W7I0"/>
<evidence type="ECO:0000313" key="2">
    <source>
        <dbReference type="EMBL" id="SZX73605.1"/>
    </source>
</evidence>
<keyword evidence="3" id="KW-1185">Reference proteome</keyword>
<sequence length="372" mass="39285">MQQHEINRIAAADAVRTNAAATSAPAAAGASAPAAGTSSSITSTTTTAAAAGQQPAREPDSSKLQQQKYFTIFDLTGSRAIEIGTTLTWREGQLLRPAADSAYSPADRKLVKVEARGEQHSGSGSEASWVTACGYLQWGKSRREVQFTAEVDGCSEVINYAARRRDDPDYPAQFGLLLITVAVDNCVYSHCEQAGCGSACKCISKQTGECSCGDSTQTGFAPHYSWPQNRQSCAHNKISVAADSSSRDSGDGSSREESATLFEARRGSGKIVVPIRFGSTANCLPPMASRRLQVHSVKCTKTSSRADNSRQAVPAKPAAAAAQAGSLQGGCNRADGTYLVVVGVPSAVGQYSCSVTFNDDWEDRRLAELRVI</sequence>
<evidence type="ECO:0000256" key="1">
    <source>
        <dbReference type="SAM" id="MobiDB-lite"/>
    </source>
</evidence>